<evidence type="ECO:0000259" key="5">
    <source>
        <dbReference type="Pfam" id="PF19038"/>
    </source>
</evidence>
<reference evidence="6" key="2">
    <citation type="submission" date="2014-03" db="EMBL/GenBank/DDBJ databases">
        <title>The whipworm genome and dual-species transcriptomics of an intimate host-pathogen interaction.</title>
        <authorList>
            <person name="Foth B.J."/>
            <person name="Tsai I.J."/>
            <person name="Reid A.J."/>
            <person name="Bancroft A.J."/>
            <person name="Nichol S."/>
            <person name="Tracey A."/>
            <person name="Holroyd N."/>
            <person name="Cotton J.A."/>
            <person name="Stanley E.J."/>
            <person name="Zarowiecki M."/>
            <person name="Liu J.Z."/>
            <person name="Huckvale T."/>
            <person name="Cooper P.J."/>
            <person name="Grencis R.K."/>
            <person name="Berriman M."/>
        </authorList>
    </citation>
    <scope>NUCLEOTIDE SEQUENCE [LARGE SCALE GENOMIC DNA]</scope>
    <source>
        <strain evidence="6">Edinburgh</strain>
    </source>
</reference>
<dbReference type="Pfam" id="PF19037">
    <property type="entry name" value="Fuz_longin_2"/>
    <property type="match status" value="1"/>
</dbReference>
<dbReference type="Pfam" id="PF19036">
    <property type="entry name" value="Fuz_longin_1"/>
    <property type="match status" value="1"/>
</dbReference>
<evidence type="ECO:0000313" key="6">
    <source>
        <dbReference type="Proteomes" id="UP000046395"/>
    </source>
</evidence>
<feature type="domain" description="FUZ/MON1/HPS1 second Longin" evidence="4">
    <location>
        <begin position="270"/>
        <end position="368"/>
    </location>
</feature>
<dbReference type="WBParaSite" id="TMUE_3000013598.2">
    <property type="protein sequence ID" value="TMUE_3000013598.2"/>
    <property type="gene ID" value="WBGene00289948"/>
</dbReference>
<dbReference type="GO" id="GO:0035658">
    <property type="term" value="C:Mon1-Ccz1 complex"/>
    <property type="evidence" value="ECO:0007669"/>
    <property type="project" value="TreeGrafter"/>
</dbReference>
<proteinExistence type="inferred from homology"/>
<dbReference type="InterPro" id="IPR004353">
    <property type="entry name" value="Mon1"/>
</dbReference>
<accession>A0A5S6R2E7</accession>
<name>A0A5S6R2E7_TRIMR</name>
<dbReference type="PANTHER" id="PTHR13027">
    <property type="entry name" value="SAND PROTEIN-RELATED"/>
    <property type="match status" value="1"/>
</dbReference>
<comment type="function">
    <text evidence="2">Plays an important role in membrane trafficking through the secretory apparatus.</text>
</comment>
<feature type="domain" description="FUZ/MON1/HPS1 first Longin" evidence="3">
    <location>
        <begin position="102"/>
        <end position="230"/>
    </location>
</feature>
<dbReference type="PRINTS" id="PR01546">
    <property type="entry name" value="YEAST73DUF"/>
</dbReference>
<dbReference type="InterPro" id="IPR043970">
    <property type="entry name" value="FUZ/MON1/HPS1_longin_3"/>
</dbReference>
<dbReference type="InterPro" id="IPR043972">
    <property type="entry name" value="FUZ/MON1/HPS1_longin_1"/>
</dbReference>
<evidence type="ECO:0000256" key="2">
    <source>
        <dbReference type="RuleBase" id="RU367048"/>
    </source>
</evidence>
<sequence>MSDATLSADLLCKREDTKPTGEPSSALLADMNLLSPSVAGMQCLAIEDAEDGSTCDEIFDGKNVDHPCCSTFGALVADIAATSPNSQNRMVNATEFLQAYPKQVFILSEAGKPVYTRYGSEEELSSFMGVIQALVSFISSRNGDDDNPDELVSMEAGLYRFVFARRPPLILCIVSRLGDSYPQLSRQLTCLYRYIVSVLTASQLRRIFDERKNFDLRRLLTGTERTLDRLICWAEKDFSLMLDAILCLAMPSSLRETFMHTLSSQCAYSKSIVFAIILVNDQLVAMSCMKNHALSPSDLHMLINLVASNPSFKDAESWSPICLPTFDENTFLSAHISYLSDVCPACLLLLTLDKGAFFEMSNIRTRIIEKLTRNKALTMLHELLIERSALNVVQLGIADLIHFIYKQRSRSQYTCVPMAAPYAEDNFQAYLFGRYAAAHGYMHQRAQTRNIHYCSGSLESILGWVTPNFEVYTVFSPLTTKNEAISRVELLMRWIKKEEANLLSLTVGVH</sequence>
<evidence type="ECO:0000259" key="4">
    <source>
        <dbReference type="Pfam" id="PF19037"/>
    </source>
</evidence>
<comment type="similarity">
    <text evidence="1 2">Belongs to the MON1/SAND family.</text>
</comment>
<evidence type="ECO:0000256" key="1">
    <source>
        <dbReference type="ARBA" id="ARBA00008968"/>
    </source>
</evidence>
<evidence type="ECO:0000259" key="3">
    <source>
        <dbReference type="Pfam" id="PF19036"/>
    </source>
</evidence>
<evidence type="ECO:0000313" key="7">
    <source>
        <dbReference type="WBParaSite" id="TMUE_3000013598.1"/>
    </source>
</evidence>
<protein>
    <recommendedName>
        <fullName evidence="2">Vacuolar fusion protein MON1 homolog</fullName>
    </recommendedName>
</protein>
<reference evidence="6" key="1">
    <citation type="submission" date="2013-11" db="EMBL/GenBank/DDBJ databases">
        <authorList>
            <person name="Aslett M."/>
        </authorList>
    </citation>
    <scope>NUCLEOTIDE SEQUENCE [LARGE SCALE GENOMIC DNA]</scope>
    <source>
        <strain evidence="6">Edinburgh</strain>
    </source>
</reference>
<dbReference type="Pfam" id="PF19038">
    <property type="entry name" value="Fuz_longin_3"/>
    <property type="match status" value="1"/>
</dbReference>
<dbReference type="PANTHER" id="PTHR13027:SF7">
    <property type="entry name" value="VACUOLAR FUSION PROTEIN MON1 HOMOLOG"/>
    <property type="match status" value="1"/>
</dbReference>
<feature type="domain" description="FUZ/MON1/HPS1 third Longin" evidence="5">
    <location>
        <begin position="400"/>
        <end position="499"/>
    </location>
</feature>
<dbReference type="GO" id="GO:0006623">
    <property type="term" value="P:protein targeting to vacuole"/>
    <property type="evidence" value="ECO:0007669"/>
    <property type="project" value="UniProtKB-UniRule"/>
</dbReference>
<dbReference type="InterPro" id="IPR043971">
    <property type="entry name" value="FUZ/MON1/HPS1_longin_2"/>
</dbReference>
<dbReference type="AlphaFoldDB" id="A0A5S6R2E7"/>
<dbReference type="WBParaSite" id="TMUE_3000013598.1">
    <property type="protein sequence ID" value="TMUE_3000013598.1"/>
    <property type="gene ID" value="WBGene00289948"/>
</dbReference>
<dbReference type="Proteomes" id="UP000046395">
    <property type="component" value="Unassembled WGS sequence"/>
</dbReference>
<organism evidence="6 7">
    <name type="scientific">Trichuris muris</name>
    <name type="common">Mouse whipworm</name>
    <dbReference type="NCBI Taxonomy" id="70415"/>
    <lineage>
        <taxon>Eukaryota</taxon>
        <taxon>Metazoa</taxon>
        <taxon>Ecdysozoa</taxon>
        <taxon>Nematoda</taxon>
        <taxon>Enoplea</taxon>
        <taxon>Dorylaimia</taxon>
        <taxon>Trichinellida</taxon>
        <taxon>Trichuridae</taxon>
        <taxon>Trichuris</taxon>
    </lineage>
</organism>
<dbReference type="STRING" id="70415.A0A5S6R2E7"/>
<keyword evidence="6" id="KW-1185">Reference proteome</keyword>
<reference evidence="7" key="3">
    <citation type="submission" date="2019-12" db="UniProtKB">
        <authorList>
            <consortium name="WormBaseParasite"/>
        </authorList>
    </citation>
    <scope>IDENTIFICATION</scope>
</reference>
<dbReference type="GO" id="GO:0016192">
    <property type="term" value="P:vesicle-mediated transport"/>
    <property type="evidence" value="ECO:0007669"/>
    <property type="project" value="InterPro"/>
</dbReference>